<name>A0ABT5YT69_9PROT</name>
<dbReference type="InterPro" id="IPR008816">
    <property type="entry name" value="Gly_zipper_2TM_dom"/>
</dbReference>
<evidence type="ECO:0000256" key="1">
    <source>
        <dbReference type="ARBA" id="ARBA00004459"/>
    </source>
</evidence>
<dbReference type="Proteomes" id="UP001215503">
    <property type="component" value="Unassembled WGS sequence"/>
</dbReference>
<evidence type="ECO:0000256" key="3">
    <source>
        <dbReference type="ARBA" id="ARBA00015281"/>
    </source>
</evidence>
<feature type="domain" description="Glycine zipper 2TM" evidence="7">
    <location>
        <begin position="29"/>
        <end position="69"/>
    </location>
</feature>
<dbReference type="Pfam" id="PF05433">
    <property type="entry name" value="Rick_17kDa_Anti"/>
    <property type="match status" value="1"/>
</dbReference>
<evidence type="ECO:0000259" key="7">
    <source>
        <dbReference type="Pfam" id="PF05433"/>
    </source>
</evidence>
<keyword evidence="9" id="KW-1185">Reference proteome</keyword>
<feature type="region of interest" description="Disordered" evidence="5">
    <location>
        <begin position="83"/>
        <end position="106"/>
    </location>
</feature>
<evidence type="ECO:0000256" key="5">
    <source>
        <dbReference type="SAM" id="MobiDB-lite"/>
    </source>
</evidence>
<evidence type="ECO:0000313" key="8">
    <source>
        <dbReference type="EMBL" id="MDF2097404.1"/>
    </source>
</evidence>
<comment type="subcellular location">
    <subcellularLocation>
        <location evidence="1">Cell outer membrane</location>
        <topology evidence="1">Lipid-anchor</topology>
    </subcellularLocation>
</comment>
<feature type="compositionally biased region" description="Polar residues" evidence="5">
    <location>
        <begin position="85"/>
        <end position="106"/>
    </location>
</feature>
<dbReference type="EMBL" id="JARHUD010000013">
    <property type="protein sequence ID" value="MDF2097404.1"/>
    <property type="molecule type" value="Genomic_DNA"/>
</dbReference>
<comment type="similarity">
    <text evidence="2">Belongs to the rickettsiale 17 kDa surface antigen family.</text>
</comment>
<evidence type="ECO:0000256" key="4">
    <source>
        <dbReference type="ARBA" id="ARBA00023288"/>
    </source>
</evidence>
<feature type="signal peptide" evidence="6">
    <location>
        <begin position="1"/>
        <end position="18"/>
    </location>
</feature>
<keyword evidence="4" id="KW-0449">Lipoprotein</keyword>
<feature type="chain" id="PRO_5045489577" description="17 kDa surface antigen" evidence="6">
    <location>
        <begin position="19"/>
        <end position="155"/>
    </location>
</feature>
<comment type="caution">
    <text evidence="8">The sequence shown here is derived from an EMBL/GenBank/DDBJ whole genome shotgun (WGS) entry which is preliminary data.</text>
</comment>
<reference evidence="8 9" key="1">
    <citation type="submission" date="2023-03" db="EMBL/GenBank/DDBJ databases">
        <title>Fodinicurvata sp. CAU 1616 isolated from sea sendiment.</title>
        <authorList>
            <person name="Kim W."/>
        </authorList>
    </citation>
    <scope>NUCLEOTIDE SEQUENCE [LARGE SCALE GENOMIC DNA]</scope>
    <source>
        <strain evidence="8 9">CAU 1616</strain>
    </source>
</reference>
<proteinExistence type="inferred from homology"/>
<organism evidence="8 9">
    <name type="scientific">Aquibaculum arenosum</name>
    <dbReference type="NCBI Taxonomy" id="3032591"/>
    <lineage>
        <taxon>Bacteria</taxon>
        <taxon>Pseudomonadati</taxon>
        <taxon>Pseudomonadota</taxon>
        <taxon>Alphaproteobacteria</taxon>
        <taxon>Rhodospirillales</taxon>
        <taxon>Rhodovibrionaceae</taxon>
        <taxon>Aquibaculum</taxon>
    </lineage>
</organism>
<accession>A0ABT5YT69</accession>
<keyword evidence="6" id="KW-0732">Signal</keyword>
<dbReference type="RefSeq" id="WP_275824206.1">
    <property type="nucleotide sequence ID" value="NZ_JARHUD010000013.1"/>
</dbReference>
<sequence length="155" mass="16013">MMKTFAAATLLAAGVALAGCPSSTNQTVGAGAGGLLGGLLGSQIGSGSTRLIATGIGAGVGVLIGQQIGAYLDERDKQLAEETTVDTYHSGTPRSWENPETGTKGTVRPVSQAQVAESGDSCQVQEQTIRLEDGRSETTRYKVCERDGEFYTQAV</sequence>
<evidence type="ECO:0000256" key="2">
    <source>
        <dbReference type="ARBA" id="ARBA00008681"/>
    </source>
</evidence>
<evidence type="ECO:0000256" key="6">
    <source>
        <dbReference type="SAM" id="SignalP"/>
    </source>
</evidence>
<evidence type="ECO:0000313" key="9">
    <source>
        <dbReference type="Proteomes" id="UP001215503"/>
    </source>
</evidence>
<gene>
    <name evidence="8" type="ORF">P2G67_15615</name>
</gene>
<dbReference type="PROSITE" id="PS51257">
    <property type="entry name" value="PROKAR_LIPOPROTEIN"/>
    <property type="match status" value="1"/>
</dbReference>
<protein>
    <recommendedName>
        <fullName evidence="3">17 kDa surface antigen</fullName>
    </recommendedName>
</protein>